<proteinExistence type="predicted"/>
<evidence type="ECO:0000313" key="1">
    <source>
        <dbReference type="EMBL" id="GAF73756.1"/>
    </source>
</evidence>
<name>X0SF45_9ZZZZ</name>
<gene>
    <name evidence="1" type="ORF">S01H1_17640</name>
</gene>
<sequence length="71" mass="7614">MKDGGPAFPSHDKIHNMDFTESGMSLRDRFAGMALTGMLGDATCVGDHSDYATAAYKCADAMIAEREKEAP</sequence>
<reference evidence="1" key="1">
    <citation type="journal article" date="2014" name="Front. Microbiol.">
        <title>High frequency of phylogenetically diverse reductive dehalogenase-homologous genes in deep subseafloor sedimentary metagenomes.</title>
        <authorList>
            <person name="Kawai M."/>
            <person name="Futagami T."/>
            <person name="Toyoda A."/>
            <person name="Takaki Y."/>
            <person name="Nishi S."/>
            <person name="Hori S."/>
            <person name="Arai W."/>
            <person name="Tsubouchi T."/>
            <person name="Morono Y."/>
            <person name="Uchiyama I."/>
            <person name="Ito T."/>
            <person name="Fujiyama A."/>
            <person name="Inagaki F."/>
            <person name="Takami H."/>
        </authorList>
    </citation>
    <scope>NUCLEOTIDE SEQUENCE</scope>
    <source>
        <strain evidence="1">Expedition CK06-06</strain>
    </source>
</reference>
<organism evidence="1">
    <name type="scientific">marine sediment metagenome</name>
    <dbReference type="NCBI Taxonomy" id="412755"/>
    <lineage>
        <taxon>unclassified sequences</taxon>
        <taxon>metagenomes</taxon>
        <taxon>ecological metagenomes</taxon>
    </lineage>
</organism>
<comment type="caution">
    <text evidence="1">The sequence shown here is derived from an EMBL/GenBank/DDBJ whole genome shotgun (WGS) entry which is preliminary data.</text>
</comment>
<accession>X0SF45</accession>
<protein>
    <submittedName>
        <fullName evidence="1">Uncharacterized protein</fullName>
    </submittedName>
</protein>
<dbReference type="AlphaFoldDB" id="X0SF45"/>
<dbReference type="EMBL" id="BARS01009374">
    <property type="protein sequence ID" value="GAF73756.1"/>
    <property type="molecule type" value="Genomic_DNA"/>
</dbReference>